<feature type="domain" description="Septum formation-related" evidence="2">
    <location>
        <begin position="108"/>
        <end position="200"/>
    </location>
</feature>
<dbReference type="InterPro" id="IPR026004">
    <property type="entry name" value="Septum_form"/>
</dbReference>
<evidence type="ECO:0000259" key="2">
    <source>
        <dbReference type="Pfam" id="PF13845"/>
    </source>
</evidence>
<feature type="transmembrane region" description="Helical" evidence="1">
    <location>
        <begin position="31"/>
        <end position="57"/>
    </location>
</feature>
<feature type="transmembrane region" description="Helical" evidence="1">
    <location>
        <begin position="69"/>
        <end position="93"/>
    </location>
</feature>
<protein>
    <recommendedName>
        <fullName evidence="2">Septum formation-related domain-containing protein</fullName>
    </recommendedName>
</protein>
<reference evidence="3 4" key="1">
    <citation type="journal article" date="2019" name="Emerg. Microbes Infect.">
        <title>Comprehensive subspecies identification of 175 nontuberculous mycobacteria species based on 7547 genomic profiles.</title>
        <authorList>
            <person name="Matsumoto Y."/>
            <person name="Kinjo T."/>
            <person name="Motooka D."/>
            <person name="Nabeya D."/>
            <person name="Jung N."/>
            <person name="Uechi K."/>
            <person name="Horii T."/>
            <person name="Iida T."/>
            <person name="Fujita J."/>
            <person name="Nakamura S."/>
        </authorList>
    </citation>
    <scope>NUCLEOTIDE SEQUENCE [LARGE SCALE GENOMIC DNA]</scope>
    <source>
        <strain evidence="3 4">JCM 6396</strain>
    </source>
</reference>
<keyword evidence="1" id="KW-0472">Membrane</keyword>
<dbReference type="EMBL" id="AP022563">
    <property type="protein sequence ID" value="BBX18975.1"/>
    <property type="molecule type" value="Genomic_DNA"/>
</dbReference>
<dbReference type="RefSeq" id="WP_234815148.1">
    <property type="nucleotide sequence ID" value="NZ_AP022563.1"/>
</dbReference>
<keyword evidence="1" id="KW-1133">Transmembrane helix</keyword>
<proteinExistence type="predicted"/>
<dbReference type="KEGG" id="mdu:MDUV_38350"/>
<dbReference type="Proteomes" id="UP000467006">
    <property type="component" value="Chromosome"/>
</dbReference>
<dbReference type="AlphaFoldDB" id="A0A7I7K4H5"/>
<organism evidence="3 4">
    <name type="scientific">Mycolicibacterium duvalii</name>
    <dbReference type="NCBI Taxonomy" id="39688"/>
    <lineage>
        <taxon>Bacteria</taxon>
        <taxon>Bacillati</taxon>
        <taxon>Actinomycetota</taxon>
        <taxon>Actinomycetes</taxon>
        <taxon>Mycobacteriales</taxon>
        <taxon>Mycobacteriaceae</taxon>
        <taxon>Mycolicibacterium</taxon>
    </lineage>
</organism>
<evidence type="ECO:0000313" key="4">
    <source>
        <dbReference type="Proteomes" id="UP000467006"/>
    </source>
</evidence>
<keyword evidence="4" id="KW-1185">Reference proteome</keyword>
<sequence>MTAPPPPPLPYQYGPAPGGPPPYRQAPRTNWWAIVSLVFGLIGGVVISLACGVVGLIKSKEYGRGRGMAIAGIVLSVVWMVGVGVAIVIFGVFGTSTGNVTATDVAEGDCLAEIPEGDRVLRVQTVDCAQPHAGEVFAVLMVPDGEFPGDAAIAAYSENCAPELESYAPSAVTDDSVQLYVLYPTEETWADGDRAVTCIATTDPPRAGSLRG</sequence>
<keyword evidence="1" id="KW-0812">Transmembrane</keyword>
<evidence type="ECO:0000256" key="1">
    <source>
        <dbReference type="SAM" id="Phobius"/>
    </source>
</evidence>
<evidence type="ECO:0000313" key="3">
    <source>
        <dbReference type="EMBL" id="BBX18975.1"/>
    </source>
</evidence>
<name>A0A7I7K4H5_9MYCO</name>
<dbReference type="Pfam" id="PF13845">
    <property type="entry name" value="Septum_form"/>
    <property type="match status" value="1"/>
</dbReference>
<accession>A0A7I7K4H5</accession>
<gene>
    <name evidence="3" type="ORF">MDUV_38350</name>
</gene>